<dbReference type="Proteomes" id="UP001614394">
    <property type="component" value="Unassembled WGS sequence"/>
</dbReference>
<dbReference type="SUPFAM" id="SSF55874">
    <property type="entry name" value="ATPase domain of HSP90 chaperone/DNA topoisomerase II/histidine kinase"/>
    <property type="match status" value="1"/>
</dbReference>
<dbReference type="Gene3D" id="3.30.565.10">
    <property type="entry name" value="Histidine kinase-like ATPase, C-terminal domain"/>
    <property type="match status" value="1"/>
</dbReference>
<dbReference type="PANTHER" id="PTHR35526:SF3">
    <property type="entry name" value="ANTI-SIGMA-F FACTOR RSBW"/>
    <property type="match status" value="1"/>
</dbReference>
<gene>
    <name evidence="4" type="ORF">ACIGXA_33130</name>
</gene>
<dbReference type="InterPro" id="IPR003594">
    <property type="entry name" value="HATPase_dom"/>
</dbReference>
<keyword evidence="4" id="KW-0547">Nucleotide-binding</keyword>
<keyword evidence="1" id="KW-0723">Serine/threonine-protein kinase</keyword>
<evidence type="ECO:0000313" key="4">
    <source>
        <dbReference type="EMBL" id="MFI9105366.1"/>
    </source>
</evidence>
<proteinExistence type="predicted"/>
<reference evidence="4 5" key="1">
    <citation type="submission" date="2024-10" db="EMBL/GenBank/DDBJ databases">
        <title>The Natural Products Discovery Center: Release of the First 8490 Sequenced Strains for Exploring Actinobacteria Biosynthetic Diversity.</title>
        <authorList>
            <person name="Kalkreuter E."/>
            <person name="Kautsar S.A."/>
            <person name="Yang D."/>
            <person name="Bader C.D."/>
            <person name="Teijaro C.N."/>
            <person name="Fluegel L."/>
            <person name="Davis C.M."/>
            <person name="Simpson J.R."/>
            <person name="Lauterbach L."/>
            <person name="Steele A.D."/>
            <person name="Gui C."/>
            <person name="Meng S."/>
            <person name="Li G."/>
            <person name="Viehrig K."/>
            <person name="Ye F."/>
            <person name="Su P."/>
            <person name="Kiefer A.F."/>
            <person name="Nichols A."/>
            <person name="Cepeda A.J."/>
            <person name="Yan W."/>
            <person name="Fan B."/>
            <person name="Jiang Y."/>
            <person name="Adhikari A."/>
            <person name="Zheng C.-J."/>
            <person name="Schuster L."/>
            <person name="Cowan T.M."/>
            <person name="Smanski M.J."/>
            <person name="Chevrette M.G."/>
            <person name="De Carvalho L.P.S."/>
            <person name="Shen B."/>
        </authorList>
    </citation>
    <scope>NUCLEOTIDE SEQUENCE [LARGE SCALE GENOMIC DNA]</scope>
    <source>
        <strain evidence="4 5">NPDC053399</strain>
    </source>
</reference>
<dbReference type="PANTHER" id="PTHR35526">
    <property type="entry name" value="ANTI-SIGMA-F FACTOR RSBW-RELATED"/>
    <property type="match status" value="1"/>
</dbReference>
<keyword evidence="1" id="KW-0418">Kinase</keyword>
<comment type="caution">
    <text evidence="4">The sequence shown here is derived from an EMBL/GenBank/DDBJ whole genome shotgun (WGS) entry which is preliminary data.</text>
</comment>
<evidence type="ECO:0000313" key="5">
    <source>
        <dbReference type="Proteomes" id="UP001614394"/>
    </source>
</evidence>
<protein>
    <submittedName>
        <fullName evidence="4">ATP-binding protein</fullName>
    </submittedName>
</protein>
<keyword evidence="4" id="KW-0067">ATP-binding</keyword>
<feature type="domain" description="Histidine kinase/HSP90-like ATPase" evidence="3">
    <location>
        <begin position="27"/>
        <end position="142"/>
    </location>
</feature>
<organism evidence="4 5">
    <name type="scientific">Streptomyces fildesensis</name>
    <dbReference type="NCBI Taxonomy" id="375757"/>
    <lineage>
        <taxon>Bacteria</taxon>
        <taxon>Bacillati</taxon>
        <taxon>Actinomycetota</taxon>
        <taxon>Actinomycetes</taxon>
        <taxon>Kitasatosporales</taxon>
        <taxon>Streptomycetaceae</taxon>
        <taxon>Streptomyces</taxon>
    </lineage>
</organism>
<name>A0ABW8CFY4_9ACTN</name>
<dbReference type="EMBL" id="JBITYG010000012">
    <property type="protein sequence ID" value="MFI9105366.1"/>
    <property type="molecule type" value="Genomic_DNA"/>
</dbReference>
<feature type="compositionally biased region" description="Basic and acidic residues" evidence="2">
    <location>
        <begin position="9"/>
        <end position="21"/>
    </location>
</feature>
<feature type="region of interest" description="Disordered" evidence="2">
    <location>
        <begin position="1"/>
        <end position="21"/>
    </location>
</feature>
<dbReference type="RefSeq" id="WP_399656060.1">
    <property type="nucleotide sequence ID" value="NZ_JBITYG010000012.1"/>
</dbReference>
<dbReference type="CDD" id="cd16936">
    <property type="entry name" value="HATPase_RsbW-like"/>
    <property type="match status" value="1"/>
</dbReference>
<dbReference type="InterPro" id="IPR050267">
    <property type="entry name" value="Anti-sigma-factor_SerPK"/>
</dbReference>
<evidence type="ECO:0000256" key="1">
    <source>
        <dbReference type="ARBA" id="ARBA00022527"/>
    </source>
</evidence>
<dbReference type="Pfam" id="PF13581">
    <property type="entry name" value="HATPase_c_2"/>
    <property type="match status" value="1"/>
</dbReference>
<dbReference type="InterPro" id="IPR036890">
    <property type="entry name" value="HATPase_C_sf"/>
</dbReference>
<dbReference type="GO" id="GO:0005524">
    <property type="term" value="F:ATP binding"/>
    <property type="evidence" value="ECO:0007669"/>
    <property type="project" value="UniProtKB-KW"/>
</dbReference>
<sequence length="154" mass="16727">MAASQDALRVARHDGPVHPGRHDVFRLPAQNASVADARGRVRARLRDWGVDLEVTDDAGLVVTELFTNAVRHTDSEKITCSLLALGRVLRVEVTDQGHGRTEPRTRTAEVDEECGRGLLLVSVLAQSWGVGPAEDGEGRVVWAELPCSPALRHP</sequence>
<keyword evidence="5" id="KW-1185">Reference proteome</keyword>
<evidence type="ECO:0000256" key="2">
    <source>
        <dbReference type="SAM" id="MobiDB-lite"/>
    </source>
</evidence>
<evidence type="ECO:0000259" key="3">
    <source>
        <dbReference type="Pfam" id="PF13581"/>
    </source>
</evidence>
<accession>A0ABW8CFY4</accession>
<keyword evidence="1" id="KW-0808">Transferase</keyword>